<evidence type="ECO:0000256" key="4">
    <source>
        <dbReference type="ARBA" id="ARBA00023136"/>
    </source>
</evidence>
<comment type="subcellular location">
    <subcellularLocation>
        <location evidence="1">Membrane</location>
        <topology evidence="1">Multi-pass membrane protein</topology>
    </subcellularLocation>
</comment>
<feature type="domain" description="Integral membrane bound transporter" evidence="6">
    <location>
        <begin position="193"/>
        <end position="325"/>
    </location>
</feature>
<evidence type="ECO:0000259" key="6">
    <source>
        <dbReference type="Pfam" id="PF13515"/>
    </source>
</evidence>
<keyword evidence="4 5" id="KW-0472">Membrane</keyword>
<feature type="transmembrane region" description="Helical" evidence="5">
    <location>
        <begin position="88"/>
        <end position="105"/>
    </location>
</feature>
<feature type="transmembrane region" description="Helical" evidence="5">
    <location>
        <begin position="231"/>
        <end position="249"/>
    </location>
</feature>
<gene>
    <name evidence="7" type="ORF">DC082_02060</name>
</gene>
<keyword evidence="2 5" id="KW-0812">Transmembrane</keyword>
<feature type="transmembrane region" description="Helical" evidence="5">
    <location>
        <begin position="137"/>
        <end position="154"/>
    </location>
</feature>
<evidence type="ECO:0000256" key="3">
    <source>
        <dbReference type="ARBA" id="ARBA00022989"/>
    </source>
</evidence>
<feature type="transmembrane region" description="Helical" evidence="5">
    <location>
        <begin position="255"/>
        <end position="272"/>
    </location>
</feature>
<name>A0A2U2AMA4_9GAMM</name>
<dbReference type="GO" id="GO:0016020">
    <property type="term" value="C:membrane"/>
    <property type="evidence" value="ECO:0007669"/>
    <property type="project" value="UniProtKB-SubCell"/>
</dbReference>
<feature type="transmembrane region" description="Helical" evidence="5">
    <location>
        <begin position="311"/>
        <end position="332"/>
    </location>
</feature>
<reference evidence="7 8" key="1">
    <citation type="journal article" date="2018" name="Genome Announc.">
        <title>Ignatzschineria cameli sp. nov., isolated from necrotic foot tissue of dromedaries (Camelus dromedarius) and associated maggots (Wohlfahrtia species) in Dubai.</title>
        <authorList>
            <person name="Tsang C.C."/>
            <person name="Tang J.Y."/>
            <person name="Fong J.Y."/>
            <person name="Kinne J."/>
            <person name="Lee H.H."/>
            <person name="Joseph M."/>
            <person name="Jose S."/>
            <person name="Schuster R.K."/>
            <person name="Tang Y."/>
            <person name="Sivakumar S."/>
            <person name="Chen J.H."/>
            <person name="Teng J.L."/>
            <person name="Lau S.K."/>
            <person name="Wernery U."/>
            <person name="Woo P.C."/>
        </authorList>
    </citation>
    <scope>NUCLEOTIDE SEQUENCE [LARGE SCALE GENOMIC DNA]</scope>
    <source>
        <strain evidence="7 8">KCTC 22643</strain>
    </source>
</reference>
<keyword evidence="3 5" id="KW-1133">Transmembrane helix</keyword>
<feature type="transmembrane region" description="Helical" evidence="5">
    <location>
        <begin position="64"/>
        <end position="82"/>
    </location>
</feature>
<proteinExistence type="predicted"/>
<dbReference type="InterPro" id="IPR049453">
    <property type="entry name" value="Memb_transporter_dom"/>
</dbReference>
<dbReference type="Pfam" id="PF13515">
    <property type="entry name" value="FUSC_2"/>
    <property type="match status" value="1"/>
</dbReference>
<evidence type="ECO:0000256" key="2">
    <source>
        <dbReference type="ARBA" id="ARBA00022692"/>
    </source>
</evidence>
<feature type="transmembrane region" description="Helical" evidence="5">
    <location>
        <begin position="183"/>
        <end position="200"/>
    </location>
</feature>
<comment type="caution">
    <text evidence="7">The sequence shown here is derived from an EMBL/GenBank/DDBJ whole genome shotgun (WGS) entry which is preliminary data.</text>
</comment>
<keyword evidence="8" id="KW-1185">Reference proteome</keyword>
<evidence type="ECO:0000313" key="8">
    <source>
        <dbReference type="Proteomes" id="UP000244948"/>
    </source>
</evidence>
<feature type="transmembrane region" description="Helical" evidence="5">
    <location>
        <begin position="114"/>
        <end position="131"/>
    </location>
</feature>
<feature type="transmembrane region" description="Helical" evidence="5">
    <location>
        <begin position="206"/>
        <end position="224"/>
    </location>
</feature>
<feature type="transmembrane region" description="Helical" evidence="5">
    <location>
        <begin position="12"/>
        <end position="34"/>
    </location>
</feature>
<feature type="transmembrane region" description="Helical" evidence="5">
    <location>
        <begin position="279"/>
        <end position="299"/>
    </location>
</feature>
<evidence type="ECO:0000313" key="7">
    <source>
        <dbReference type="EMBL" id="PWD84350.1"/>
    </source>
</evidence>
<protein>
    <recommendedName>
        <fullName evidence="6">Integral membrane bound transporter domain-containing protein</fullName>
    </recommendedName>
</protein>
<evidence type="ECO:0000256" key="1">
    <source>
        <dbReference type="ARBA" id="ARBA00004141"/>
    </source>
</evidence>
<evidence type="ECO:0000256" key="5">
    <source>
        <dbReference type="SAM" id="Phobius"/>
    </source>
</evidence>
<sequence>MSQSPSNLPKKISFRDSFVFVFSMAISALIAAQFIGLHAAIAWTSFSVLCTYALYNAKPDRSNLLYVALWIILIFSSSYIGQLFHLTWKFYLFLFIISYFYYYLFGRDPVFDRAIRFVIIFATIGTALPIADNQLAIGGAIGTLSALLISHYLLRKEIDLEAFKQGIFTHELFRLDTNLIPRAFIYSSGLFLSLIIPQMLGIEKNYWATITFLMVMPPKAMTVIHNTWLRFWGSVIAVIALFILFQISLHIPINRLYIMVALLFFFAFLLPICFKQSYLIVTLGVTCYSLVLVELGMYWDHPPKVELLIDRIIETFIGGIIAIIISLILKVLREDS</sequence>
<accession>A0A2U2AMA4</accession>
<dbReference type="RefSeq" id="WP_109235542.1">
    <property type="nucleotide sequence ID" value="NZ_BMXZ01000001.1"/>
</dbReference>
<organism evidence="7 8">
    <name type="scientific">Ignatzschineria indica</name>
    <dbReference type="NCBI Taxonomy" id="472583"/>
    <lineage>
        <taxon>Bacteria</taxon>
        <taxon>Pseudomonadati</taxon>
        <taxon>Pseudomonadota</taxon>
        <taxon>Gammaproteobacteria</taxon>
        <taxon>Cardiobacteriales</taxon>
        <taxon>Ignatzschineriaceae</taxon>
        <taxon>Ignatzschineria</taxon>
    </lineage>
</organism>
<dbReference type="EMBL" id="QEWR01000002">
    <property type="protein sequence ID" value="PWD84350.1"/>
    <property type="molecule type" value="Genomic_DNA"/>
</dbReference>
<dbReference type="Proteomes" id="UP000244948">
    <property type="component" value="Unassembled WGS sequence"/>
</dbReference>
<dbReference type="AlphaFoldDB" id="A0A2U2AMA4"/>